<dbReference type="InterPro" id="IPR019196">
    <property type="entry name" value="ABC_transp_unknown"/>
</dbReference>
<protein>
    <recommendedName>
        <fullName evidence="1">ABC-type uncharacterized transport system domain-containing protein</fullName>
    </recommendedName>
</protein>
<evidence type="ECO:0000259" key="1">
    <source>
        <dbReference type="Pfam" id="PF09822"/>
    </source>
</evidence>
<dbReference type="Proteomes" id="UP000503222">
    <property type="component" value="Chromosome"/>
</dbReference>
<dbReference type="AlphaFoldDB" id="A0A6G7YR53"/>
<keyword evidence="3" id="KW-1185">Reference proteome</keyword>
<gene>
    <name evidence="2" type="ORF">G7077_10230</name>
</gene>
<dbReference type="EMBL" id="CP049869">
    <property type="protein sequence ID" value="QIK79216.1"/>
    <property type="molecule type" value="Genomic_DNA"/>
</dbReference>
<proteinExistence type="predicted"/>
<evidence type="ECO:0000313" key="2">
    <source>
        <dbReference type="EMBL" id="QIK79216.1"/>
    </source>
</evidence>
<feature type="domain" description="ABC-type uncharacterised transport system" evidence="1">
    <location>
        <begin position="69"/>
        <end position="165"/>
    </location>
</feature>
<dbReference type="Pfam" id="PF09822">
    <property type="entry name" value="ABC_transp_aux"/>
    <property type="match status" value="1"/>
</dbReference>
<accession>A0A6G7YR53</accession>
<dbReference type="KEGG" id="spii:G7077_10230"/>
<organism evidence="2 3">
    <name type="scientific">Sphingomonas piscis</name>
    <dbReference type="NCBI Taxonomy" id="2714943"/>
    <lineage>
        <taxon>Bacteria</taxon>
        <taxon>Pseudomonadati</taxon>
        <taxon>Pseudomonadota</taxon>
        <taxon>Alphaproteobacteria</taxon>
        <taxon>Sphingomonadales</taxon>
        <taxon>Sphingomonadaceae</taxon>
        <taxon>Sphingomonas</taxon>
    </lineage>
</organism>
<dbReference type="RefSeq" id="WP_166411607.1">
    <property type="nucleotide sequence ID" value="NZ_CP049869.1"/>
</dbReference>
<sequence length="246" mass="26034">MNFPPVRRTARIATALLVLLLLVGAAALIRAHRTEPSLPSRPAAERPTLLLLTSLPLVFGERMSLTEGGAPALTALETRYTVVPVSAADAATLGRAGLLLMAHARAQTAENLVALDKWVRSGGRLLLLADPALEWESQRPLGDPFRPSPMFTDTGLLAHWGLRLDAPAEKGPTSRKMAGREIETLSPGKLSGSCSISRDGFTADCALGQGRAVVVADADFLDAGRFEKGPANLDSLLAELATLESK</sequence>
<reference evidence="2 3" key="1">
    <citation type="submission" date="2020-03" db="EMBL/GenBank/DDBJ databases">
        <title>Sphingomonas sp. nov., isolated from fish.</title>
        <authorList>
            <person name="Hyun D.-W."/>
            <person name="Bae J.-W."/>
        </authorList>
    </citation>
    <scope>NUCLEOTIDE SEQUENCE [LARGE SCALE GENOMIC DNA]</scope>
    <source>
        <strain evidence="2 3">HDW15B</strain>
    </source>
</reference>
<evidence type="ECO:0000313" key="3">
    <source>
        <dbReference type="Proteomes" id="UP000503222"/>
    </source>
</evidence>
<name>A0A6G7YR53_9SPHN</name>